<comment type="caution">
    <text evidence="11">The sequence shown here is derived from an EMBL/GenBank/DDBJ whole genome shotgun (WGS) entry which is preliminary data.</text>
</comment>
<evidence type="ECO:0000256" key="4">
    <source>
        <dbReference type="ARBA" id="ARBA00022630"/>
    </source>
</evidence>
<dbReference type="EMBL" id="JAVDSB010000008">
    <property type="protein sequence ID" value="MDR6552942.1"/>
    <property type="molecule type" value="Genomic_DNA"/>
</dbReference>
<accession>A0ABU1NZL4</accession>
<proteinExistence type="predicted"/>
<keyword evidence="7" id="KW-0274">FAD</keyword>
<evidence type="ECO:0000313" key="11">
    <source>
        <dbReference type="EMBL" id="MDR6552942.1"/>
    </source>
</evidence>
<evidence type="ECO:0000256" key="8">
    <source>
        <dbReference type="ARBA" id="ARBA00022842"/>
    </source>
</evidence>
<keyword evidence="11" id="KW-0449">Lipoprotein</keyword>
<comment type="cofactor">
    <cofactor evidence="1">
        <name>Mg(2+)</name>
        <dbReference type="ChEBI" id="CHEBI:18420"/>
    </cofactor>
</comment>
<dbReference type="InterPro" id="IPR024932">
    <property type="entry name" value="ApbE"/>
</dbReference>
<dbReference type="EC" id="2.7.1.180" evidence="2"/>
<keyword evidence="12" id="KW-1185">Reference proteome</keyword>
<evidence type="ECO:0000256" key="1">
    <source>
        <dbReference type="ARBA" id="ARBA00001946"/>
    </source>
</evidence>
<keyword evidence="5" id="KW-0808">Transferase</keyword>
<evidence type="ECO:0000313" key="12">
    <source>
        <dbReference type="Proteomes" id="UP001267290"/>
    </source>
</evidence>
<dbReference type="InterPro" id="IPR003374">
    <property type="entry name" value="ApbE-like_sf"/>
</dbReference>
<evidence type="ECO:0000256" key="5">
    <source>
        <dbReference type="ARBA" id="ARBA00022679"/>
    </source>
</evidence>
<keyword evidence="4" id="KW-0285">Flavoprotein</keyword>
<keyword evidence="8" id="KW-0460">Magnesium</keyword>
<gene>
    <name evidence="11" type="ORF">J2736_004149</name>
</gene>
<name>A0ABU1NZL4_9BACL</name>
<dbReference type="PANTHER" id="PTHR30040">
    <property type="entry name" value="THIAMINE BIOSYNTHESIS LIPOPROTEIN APBE"/>
    <property type="match status" value="1"/>
</dbReference>
<dbReference type="Pfam" id="PF02424">
    <property type="entry name" value="ApbE"/>
    <property type="match status" value="1"/>
</dbReference>
<evidence type="ECO:0000256" key="6">
    <source>
        <dbReference type="ARBA" id="ARBA00022723"/>
    </source>
</evidence>
<keyword evidence="6" id="KW-0479">Metal-binding</keyword>
<dbReference type="Gene3D" id="3.10.520.10">
    <property type="entry name" value="ApbE-like domains"/>
    <property type="match status" value="1"/>
</dbReference>
<evidence type="ECO:0000256" key="9">
    <source>
        <dbReference type="ARBA" id="ARBA00031306"/>
    </source>
</evidence>
<protein>
    <recommendedName>
        <fullName evidence="3">FAD:protein FMN transferase</fullName>
        <ecNumber evidence="2">2.7.1.180</ecNumber>
    </recommendedName>
    <alternativeName>
        <fullName evidence="9">Flavin transferase</fullName>
    </alternativeName>
</protein>
<dbReference type="RefSeq" id="WP_310500431.1">
    <property type="nucleotide sequence ID" value="NZ_JAVDSB010000008.1"/>
</dbReference>
<evidence type="ECO:0000256" key="3">
    <source>
        <dbReference type="ARBA" id="ARBA00016337"/>
    </source>
</evidence>
<dbReference type="SUPFAM" id="SSF143631">
    <property type="entry name" value="ApbE-like"/>
    <property type="match status" value="1"/>
</dbReference>
<dbReference type="PANTHER" id="PTHR30040:SF2">
    <property type="entry name" value="FAD:PROTEIN FMN TRANSFERASE"/>
    <property type="match status" value="1"/>
</dbReference>
<evidence type="ECO:0000256" key="10">
    <source>
        <dbReference type="ARBA" id="ARBA00048540"/>
    </source>
</evidence>
<sequence>MFHELTFRSMNAQVQLLLESDVPLAELEIPVLNRFVQAEQRFSRFLSTSECSYLNARSGQLSFVSDSMLEVLELAKYYQEHTNGAFDIGVGQAIAQAGYRHSFENIQDSRVEIEQQQQPLGQLGRSLLVDARMKSVRIPEGHRLDFGGIVKSWTAQHTANHLQMDWQVNRGFINAGGDVAVWGGSSEKEPWCIGIANPYASDVSDTSQEASVELVTGAVATSSKWHRRWQTSEGERHHLIDTRTMQPSLSDVVQCTVAGQDLIACEVWAKVLCMQGIEDGVPLFQSKAQGMEALMFTSAGDMWHVKPRFGSMELFWTGLKGVRCL</sequence>
<evidence type="ECO:0000256" key="2">
    <source>
        <dbReference type="ARBA" id="ARBA00011955"/>
    </source>
</evidence>
<organism evidence="11 12">
    <name type="scientific">Paenibacillus qinlingensis</name>
    <dbReference type="NCBI Taxonomy" id="1837343"/>
    <lineage>
        <taxon>Bacteria</taxon>
        <taxon>Bacillati</taxon>
        <taxon>Bacillota</taxon>
        <taxon>Bacilli</taxon>
        <taxon>Bacillales</taxon>
        <taxon>Paenibacillaceae</taxon>
        <taxon>Paenibacillus</taxon>
    </lineage>
</organism>
<reference evidence="11 12" key="1">
    <citation type="submission" date="2023-07" db="EMBL/GenBank/DDBJ databases">
        <title>Sorghum-associated microbial communities from plants grown in Nebraska, USA.</title>
        <authorList>
            <person name="Schachtman D."/>
        </authorList>
    </citation>
    <scope>NUCLEOTIDE SEQUENCE [LARGE SCALE GENOMIC DNA]</scope>
    <source>
        <strain evidence="11 12">CC258</strain>
    </source>
</reference>
<dbReference type="Proteomes" id="UP001267290">
    <property type="component" value="Unassembled WGS sequence"/>
</dbReference>
<evidence type="ECO:0000256" key="7">
    <source>
        <dbReference type="ARBA" id="ARBA00022827"/>
    </source>
</evidence>
<comment type="catalytic activity">
    <reaction evidence="10">
        <text>L-threonyl-[protein] + FAD = FMN-L-threonyl-[protein] + AMP + H(+)</text>
        <dbReference type="Rhea" id="RHEA:36847"/>
        <dbReference type="Rhea" id="RHEA-COMP:11060"/>
        <dbReference type="Rhea" id="RHEA-COMP:11061"/>
        <dbReference type="ChEBI" id="CHEBI:15378"/>
        <dbReference type="ChEBI" id="CHEBI:30013"/>
        <dbReference type="ChEBI" id="CHEBI:57692"/>
        <dbReference type="ChEBI" id="CHEBI:74257"/>
        <dbReference type="ChEBI" id="CHEBI:456215"/>
        <dbReference type="EC" id="2.7.1.180"/>
    </reaction>
</comment>